<gene>
    <name evidence="3" type="ORF">DBRI00130_LOCUS12012</name>
</gene>
<keyword evidence="2" id="KW-0812">Transmembrane</keyword>
<dbReference type="PANTHER" id="PTHR31485:SF7">
    <property type="entry name" value="PEPTIDYL SERINE ALPHA-GALACTOSYLTRANSFERASE"/>
    <property type="match status" value="1"/>
</dbReference>
<name>A0A7S4R3F5_9STRA</name>
<evidence type="ECO:0000256" key="2">
    <source>
        <dbReference type="SAM" id="Phobius"/>
    </source>
</evidence>
<organism evidence="3">
    <name type="scientific">Ditylum brightwellii</name>
    <dbReference type="NCBI Taxonomy" id="49249"/>
    <lineage>
        <taxon>Eukaryota</taxon>
        <taxon>Sar</taxon>
        <taxon>Stramenopiles</taxon>
        <taxon>Ochrophyta</taxon>
        <taxon>Bacillariophyta</taxon>
        <taxon>Mediophyceae</taxon>
        <taxon>Lithodesmiophycidae</taxon>
        <taxon>Lithodesmiales</taxon>
        <taxon>Lithodesmiaceae</taxon>
        <taxon>Ditylum</taxon>
    </lineage>
</organism>
<accession>A0A7S4R3F5</accession>
<evidence type="ECO:0000313" key="3">
    <source>
        <dbReference type="EMBL" id="CAE4601668.1"/>
    </source>
</evidence>
<dbReference type="AlphaFoldDB" id="A0A7S4R3F5"/>
<dbReference type="GO" id="GO:0016757">
    <property type="term" value="F:glycosyltransferase activity"/>
    <property type="evidence" value="ECO:0007669"/>
    <property type="project" value="InterPro"/>
</dbReference>
<keyword evidence="2" id="KW-0472">Membrane</keyword>
<feature type="region of interest" description="Disordered" evidence="1">
    <location>
        <begin position="1"/>
        <end position="27"/>
    </location>
</feature>
<reference evidence="3" key="1">
    <citation type="submission" date="2021-01" db="EMBL/GenBank/DDBJ databases">
        <authorList>
            <person name="Corre E."/>
            <person name="Pelletier E."/>
            <person name="Niang G."/>
            <person name="Scheremetjew M."/>
            <person name="Finn R."/>
            <person name="Kale V."/>
            <person name="Holt S."/>
            <person name="Cochrane G."/>
            <person name="Meng A."/>
            <person name="Brown T."/>
            <person name="Cohen L."/>
        </authorList>
    </citation>
    <scope>NUCLEOTIDE SEQUENCE</scope>
    <source>
        <strain evidence="3">GSO104</strain>
    </source>
</reference>
<protein>
    <submittedName>
        <fullName evidence="3">Uncharacterized protein</fullName>
    </submittedName>
</protein>
<feature type="region of interest" description="Disordered" evidence="1">
    <location>
        <begin position="99"/>
        <end position="124"/>
    </location>
</feature>
<keyword evidence="2" id="KW-1133">Transmembrane helix</keyword>
<feature type="transmembrane region" description="Helical" evidence="2">
    <location>
        <begin position="35"/>
        <end position="54"/>
    </location>
</feature>
<evidence type="ECO:0000256" key="1">
    <source>
        <dbReference type="SAM" id="MobiDB-lite"/>
    </source>
</evidence>
<dbReference type="PANTHER" id="PTHR31485">
    <property type="entry name" value="PEPTIDYL SERINE ALPHA-GALACTOSYLTRANSFERASE"/>
    <property type="match status" value="1"/>
</dbReference>
<proteinExistence type="predicted"/>
<feature type="compositionally biased region" description="Polar residues" evidence="1">
    <location>
        <begin position="7"/>
        <end position="24"/>
    </location>
</feature>
<dbReference type="EMBL" id="HBNS01014954">
    <property type="protein sequence ID" value="CAE4601668.1"/>
    <property type="molecule type" value="Transcribed_RNA"/>
</dbReference>
<dbReference type="InterPro" id="IPR044845">
    <property type="entry name" value="HPAT/SRGT1-like"/>
</dbReference>
<sequence length="534" mass="59798">MRRPNAPLQQRTGRVSAPISSSNNRKLKNAQSSQIKILIAILISTALLVGYGAYQVVYSGATTPPASNSRGTNGVRGVSGAIDSLPMKKVVEKDSIPSAIRKEKSAATSTKKYSHNFPEPPPTDQDGTRYHVIFSTSCSGLTHWQSFLFFYQAMKVQQIGNVTRIASSCSDEEKQREKEWHETHIQSQMSDRFKIHFTPHFMSVKNEDGTDSNKDYKFFNKPFGLKHWMEHGEGMGLDPVTGKMVDEDVVVILLDPDMAFLRPITADFSEEENFIISGPVKNHESKRVEHGYPYAQLYAFGAQPFRMIDIATFAGKDSPALLATAEEQKRNYPVGPPYIATSRDMYAIATKWTEFVPSVHKQYPELLAEMFAFSIAAAHVKLPHTIVNSLMISNPGGREGDAFIHNIPDGEVCETAYHLNEYDGPLPNVIHFCQRYIIGDWLFAKHRPHLKEFFSCDSPLLKDPPMDLEKTLYAGVPEKIGEKKTLTAKNAKMNAFMVCGIHAAMNEAGEFFKKNHCEGKGEKTLQLYHTIVAK</sequence>